<dbReference type="EMBL" id="MPUH01000052">
    <property type="protein sequence ID" value="OMJ92878.1"/>
    <property type="molecule type" value="Genomic_DNA"/>
</dbReference>
<keyword evidence="3" id="KW-1185">Reference proteome</keyword>
<protein>
    <submittedName>
        <fullName evidence="2">Uncharacterized protein</fullName>
    </submittedName>
</protein>
<dbReference type="AlphaFoldDB" id="A0A1R2CV38"/>
<evidence type="ECO:0000256" key="1">
    <source>
        <dbReference type="SAM" id="SignalP"/>
    </source>
</evidence>
<name>A0A1R2CV38_9CILI</name>
<organism evidence="2 3">
    <name type="scientific">Stentor coeruleus</name>
    <dbReference type="NCBI Taxonomy" id="5963"/>
    <lineage>
        <taxon>Eukaryota</taxon>
        <taxon>Sar</taxon>
        <taxon>Alveolata</taxon>
        <taxon>Ciliophora</taxon>
        <taxon>Postciliodesmatophora</taxon>
        <taxon>Heterotrichea</taxon>
        <taxon>Heterotrichida</taxon>
        <taxon>Stentoridae</taxon>
        <taxon>Stentor</taxon>
    </lineage>
</organism>
<evidence type="ECO:0000313" key="2">
    <source>
        <dbReference type="EMBL" id="OMJ92878.1"/>
    </source>
</evidence>
<feature type="signal peptide" evidence="1">
    <location>
        <begin position="1"/>
        <end position="25"/>
    </location>
</feature>
<feature type="chain" id="PRO_5013181489" evidence="1">
    <location>
        <begin position="26"/>
        <end position="301"/>
    </location>
</feature>
<keyword evidence="1" id="KW-0732">Signal</keyword>
<sequence length="301" mass="33972">MHSHYSYGSSRIQVLFLSLFYIATATNPHEFLKGFLSGFQDTEVILGEDCLSYSWMVETQTTVAEMKNFLESNDYISALGSIENLLLLFRDESNSCHLPDLANIITSIIDTPLSTKLYRMIAWAPNIILELKQALTDNSYTFGYHLGRALAYLENDDGKIPSIDTAVFGEIFEGFAQALVTKSDACTKVIQIMNGQIKQLFDSVQAFIQGQSVSENVFVMEVTLIFSSWLRMNKDCNAFSLPGEFFNAFFTKEGLVQTYIKYGMHINEIEALKSQMIKAFFSKNFVELGDKFGQIVSILIK</sequence>
<accession>A0A1R2CV38</accession>
<comment type="caution">
    <text evidence="2">The sequence shown here is derived from an EMBL/GenBank/DDBJ whole genome shotgun (WGS) entry which is preliminary data.</text>
</comment>
<evidence type="ECO:0000313" key="3">
    <source>
        <dbReference type="Proteomes" id="UP000187209"/>
    </source>
</evidence>
<dbReference type="Proteomes" id="UP000187209">
    <property type="component" value="Unassembled WGS sequence"/>
</dbReference>
<gene>
    <name evidence="2" type="ORF">SteCoe_4207</name>
</gene>
<proteinExistence type="predicted"/>
<dbReference type="OrthoDB" id="10609237at2759"/>
<reference evidence="2 3" key="1">
    <citation type="submission" date="2016-11" db="EMBL/GenBank/DDBJ databases">
        <title>The macronuclear genome of Stentor coeruleus: a giant cell with tiny introns.</title>
        <authorList>
            <person name="Slabodnick M."/>
            <person name="Ruby J.G."/>
            <person name="Reiff S.B."/>
            <person name="Swart E.C."/>
            <person name="Gosai S."/>
            <person name="Prabakaran S."/>
            <person name="Witkowska E."/>
            <person name="Larue G.E."/>
            <person name="Fisher S."/>
            <person name="Freeman R.M."/>
            <person name="Gunawardena J."/>
            <person name="Chu W."/>
            <person name="Stover N.A."/>
            <person name="Gregory B.D."/>
            <person name="Nowacki M."/>
            <person name="Derisi J."/>
            <person name="Roy S.W."/>
            <person name="Marshall W.F."/>
            <person name="Sood P."/>
        </authorList>
    </citation>
    <scope>NUCLEOTIDE SEQUENCE [LARGE SCALE GENOMIC DNA]</scope>
    <source>
        <strain evidence="2">WM001</strain>
    </source>
</reference>